<evidence type="ECO:0000256" key="4">
    <source>
        <dbReference type="ARBA" id="ARBA00023121"/>
    </source>
</evidence>
<feature type="domain" description="C2" evidence="8">
    <location>
        <begin position="1221"/>
        <end position="1339"/>
    </location>
</feature>
<evidence type="ECO:0000313" key="10">
    <source>
        <dbReference type="EMBL" id="KJE93475.1"/>
    </source>
</evidence>
<dbReference type="Pfam" id="PF25669">
    <property type="entry name" value="SMP_MUG190-like"/>
    <property type="match status" value="1"/>
</dbReference>
<dbReference type="GO" id="GO:1900027">
    <property type="term" value="P:regulation of ruffle assembly"/>
    <property type="evidence" value="ECO:0007669"/>
    <property type="project" value="TreeGrafter"/>
</dbReference>
<keyword evidence="3" id="KW-0445">Lipid transport</keyword>
<organism evidence="10 11">
    <name type="scientific">Capsaspora owczarzaki (strain ATCC 30864)</name>
    <dbReference type="NCBI Taxonomy" id="595528"/>
    <lineage>
        <taxon>Eukaryota</taxon>
        <taxon>Filasterea</taxon>
        <taxon>Capsaspora</taxon>
    </lineage>
</organism>
<feature type="compositionally biased region" description="Basic and acidic residues" evidence="6">
    <location>
        <begin position="804"/>
        <end position="820"/>
    </location>
</feature>
<evidence type="ECO:0000256" key="6">
    <source>
        <dbReference type="SAM" id="MobiDB-lite"/>
    </source>
</evidence>
<comment type="subcellular location">
    <subcellularLocation>
        <location evidence="1">Membrane</location>
    </subcellularLocation>
</comment>
<evidence type="ECO:0000256" key="5">
    <source>
        <dbReference type="ARBA" id="ARBA00023136"/>
    </source>
</evidence>
<dbReference type="Pfam" id="PF00168">
    <property type="entry name" value="C2"/>
    <property type="match status" value="1"/>
</dbReference>
<accession>A0A0D2WPR9</accession>
<dbReference type="eggNOG" id="KOG1012">
    <property type="taxonomic scope" value="Eukaryota"/>
</dbReference>
<sequence length="1821" mass="191726">MSNDSVVRWWHARWIQMTGVIALSAYLAGALGLSPLWVGALLVGSFAVFRRMVPRFLTAVLAEAEKRALHRLALRGDVETVDWLNYVLAQFWTVYEPTLAESMRGPLQRILEAARPRSVASIELVKFTLGPTAPFFRSARVLAPVGAKTLEADQLLAAAASASRSTAMIDLLVDTVVRAPAAYAIVEVRLSAKMLRLKVPIAVSNLMLQGQLMLGLKFMSKSPLLEHITFSFLSQPEVDLSIRAMHNVDVMDMPFLSQWLEGSIDSAIASTMVLPNKLEFNINEMFNGVDELDVLDGSPAYFARSQAVGILQVTISSATLNALIEREWSALDARTNTTSTTPASGPLQAGSTLATPSDLSANTTIRCFVDVGGRVHASRAIKRHHLADWSQTFCILVHDVNSQRVSINVKASIQEPSTAAVISPIFLPTAGDAFHQFESGETEVVARVHMPETVDCGSCSLDMYEIVFQHDATLVTEQVLKRLRPSSSMLPVSRGAVDDHEEVGRLQATFRYHALGPPPASVAATGTMASPASAAGGPGQSGAGVPTIPASSVATPGPNGEDFFDASGSAPTKPLSSSVAGRKASDEPSAGGIFGRIFESGLAAEAGRAATIVREMATLPRAVLHRAKGVAVISVVRIGFLASVRFGTGLVLARLPSGAWSAPSAIALASLSGGLEAGAEKSDFLIILNTSDAVNAFASGTASLGGNVSVAAGPVGRQVAAELSTSNLSSAFSYSKTKGLFVGVSLTGTVLIERKDANRKFYGMQVSARELLSRTIDSMSEIEPLYQALADSQMARGVRVAAFKPDEHDDKDSKLFGKDRKQPRKASRTASSLAISPEDGDDQIGINIGRYCRKGSGVLRLELKQVVLQALDSASEMAKRKISLEDGSDRSFSPSGAPTEPGELFCVVEKNGRRVFECELDPVKLTPLGSCSSVELIVRNSAALKLHVAILRRVAHDPAESSSHFGFPSVDAAEPPGAQAQDPLQIVGAVVLDVAQHLPPGTPAGTRNDRVVVDLKRDATLPSSFANSVTARVLAKLQQQHTANAAAHSASSPLTHTFEEDTRTQRSHSLPSGIGTPPPTAVSGSRSPSSALSASPTAPASPTVATSAALGNGTVFSGGASSNSHPMVFGSGKLLQVGKLLCALSFRYISLQFEPPGGSSGMTGSPLGFARQHQGALGSEDRWDDFVPLINGARICLFGAVSDNSGMKLVNQERHPSSSVREALLHDATMSGASSERAARLILTIIEAKHLPGVDRNMLSDPFVVVKMDGRRLHRTKPIKRDLNPRFNETTVVELVDRLYTRLLFVVKDWNLSHSSVPIGNCEICLGDFFADSKMAAAEQETAKHADGGVDPALSAAGANGNTSAAALYQTNDGWIKLNDGADGMLHIRMQLTGVVPPGSPDPEKTLSQGPLQRLLRAATSSSLASDANRTPGDSASLSSSLPSRRSEPSPSLPLSPMDLLQTSSTPPPDGQGRSGLLPRRVSILNPRSLAGPPAPVGKSASKHSILAGLAKVNADVAAPLSSKQSAPPTPGPTSSPHEFSLAGLTPASGSVSSLEAADGASPSPPSRLSANVPSSSDNPAPSLLPLLQISHAEETDATSTTKPTSAVSHPSAHSKLQGEAASSQPDTNHQNALGASPDHSLLARADSRRSTRSADSGALDEQVLPLSEPIAHNANWVSALILDENVYLRLGSMKLDLLSVMHLPEGGPQRYVSVKVGEVKVLRTGKVPSTSTASLASAAASVSVHASSTPLTAATRCIFTLNEHHVFQKNEALSKCCVLIGSLFELPPGTSKLTLPYEREVLLNLEPAPGQILVRVTFDA</sequence>
<feature type="domain" description="SMP-LTD" evidence="9">
    <location>
        <begin position="77"/>
        <end position="283"/>
    </location>
</feature>
<dbReference type="InterPro" id="IPR033643">
    <property type="entry name" value="SYLF_SH3YL1-like"/>
</dbReference>
<dbReference type="PANTHER" id="PTHR15629:SF2">
    <property type="entry name" value="SH3 DOMAIN-CONTAINING YSC84-LIKE PROTEIN 1"/>
    <property type="match status" value="1"/>
</dbReference>
<proteinExistence type="predicted"/>
<protein>
    <submittedName>
        <fullName evidence="10">DUF500 and SH3 domain-containing protein</fullName>
    </submittedName>
</protein>
<keyword evidence="5 7" id="KW-0472">Membrane</keyword>
<feature type="region of interest" description="Disordered" evidence="6">
    <location>
        <begin position="336"/>
        <end position="355"/>
    </location>
</feature>
<dbReference type="CDD" id="cd21669">
    <property type="entry name" value="SMP_SF"/>
    <property type="match status" value="1"/>
</dbReference>
<dbReference type="GO" id="GO:0035091">
    <property type="term" value="F:phosphatidylinositol binding"/>
    <property type="evidence" value="ECO:0007669"/>
    <property type="project" value="TreeGrafter"/>
</dbReference>
<dbReference type="PROSITE" id="PS51847">
    <property type="entry name" value="SMP"/>
    <property type="match status" value="1"/>
</dbReference>
<dbReference type="RefSeq" id="XP_004348087.1">
    <property type="nucleotide sequence ID" value="XM_004348037.2"/>
</dbReference>
<feature type="compositionally biased region" description="Low complexity" evidence="6">
    <location>
        <begin position="1081"/>
        <end position="1105"/>
    </location>
</feature>
<keyword evidence="7" id="KW-1133">Transmembrane helix</keyword>
<dbReference type="eggNOG" id="KOG1843">
    <property type="taxonomic scope" value="Eukaryota"/>
</dbReference>
<evidence type="ECO:0000256" key="3">
    <source>
        <dbReference type="ARBA" id="ARBA00023055"/>
    </source>
</evidence>
<evidence type="ECO:0000256" key="1">
    <source>
        <dbReference type="ARBA" id="ARBA00004370"/>
    </source>
</evidence>
<dbReference type="GO" id="GO:0006869">
    <property type="term" value="P:lipid transport"/>
    <property type="evidence" value="ECO:0007669"/>
    <property type="project" value="UniProtKB-KW"/>
</dbReference>
<dbReference type="InParanoid" id="A0A0D2WPR9"/>
<feature type="region of interest" description="Disordered" evidence="6">
    <location>
        <begin position="1044"/>
        <end position="1105"/>
    </location>
</feature>
<dbReference type="CDD" id="cd11525">
    <property type="entry name" value="SYLF_SH3YL1_like"/>
    <property type="match status" value="1"/>
</dbReference>
<keyword evidence="4" id="KW-0446">Lipid-binding</keyword>
<dbReference type="OrthoDB" id="443981at2759"/>
<evidence type="ECO:0000259" key="9">
    <source>
        <dbReference type="PROSITE" id="PS51847"/>
    </source>
</evidence>
<dbReference type="InterPro" id="IPR000008">
    <property type="entry name" value="C2_dom"/>
</dbReference>
<evidence type="ECO:0000313" key="11">
    <source>
        <dbReference type="Proteomes" id="UP000008743"/>
    </source>
</evidence>
<dbReference type="InterPro" id="IPR035892">
    <property type="entry name" value="C2_domain_sf"/>
</dbReference>
<feature type="region of interest" description="Disordered" evidence="6">
    <location>
        <begin position="1520"/>
        <end position="1640"/>
    </location>
</feature>
<keyword evidence="2" id="KW-0813">Transport</keyword>
<dbReference type="EMBL" id="KE346365">
    <property type="protein sequence ID" value="KJE93475.1"/>
    <property type="molecule type" value="Genomic_DNA"/>
</dbReference>
<feature type="compositionally biased region" description="Polar residues" evidence="6">
    <location>
        <begin position="1621"/>
        <end position="1634"/>
    </location>
</feature>
<feature type="compositionally biased region" description="Polar residues" evidence="6">
    <location>
        <begin position="1598"/>
        <end position="1609"/>
    </location>
</feature>
<dbReference type="InterPro" id="IPR007461">
    <property type="entry name" value="Ysc84_actin-binding"/>
</dbReference>
<dbReference type="Pfam" id="PF04366">
    <property type="entry name" value="Ysc84"/>
    <property type="match status" value="1"/>
</dbReference>
<dbReference type="InterPro" id="IPR031468">
    <property type="entry name" value="SMP_LBD"/>
</dbReference>
<dbReference type="GO" id="GO:0032587">
    <property type="term" value="C:ruffle membrane"/>
    <property type="evidence" value="ECO:0007669"/>
    <property type="project" value="TreeGrafter"/>
</dbReference>
<feature type="compositionally biased region" description="Low complexity" evidence="6">
    <location>
        <begin position="1419"/>
        <end position="1428"/>
    </location>
</feature>
<feature type="region of interest" description="Disordered" evidence="6">
    <location>
        <begin position="1419"/>
        <end position="1478"/>
    </location>
</feature>
<dbReference type="Gene3D" id="2.60.40.150">
    <property type="entry name" value="C2 domain"/>
    <property type="match status" value="1"/>
</dbReference>
<keyword evidence="7" id="KW-0812">Transmembrane</keyword>
<dbReference type="SMART" id="SM00239">
    <property type="entry name" value="C2"/>
    <property type="match status" value="1"/>
</dbReference>
<feature type="compositionally biased region" description="Polar residues" evidence="6">
    <location>
        <begin position="1567"/>
        <end position="1580"/>
    </location>
</feature>
<feature type="transmembrane region" description="Helical" evidence="7">
    <location>
        <begin position="20"/>
        <end position="49"/>
    </location>
</feature>
<dbReference type="SUPFAM" id="SSF49562">
    <property type="entry name" value="C2 domain (Calcium/lipid-binding domain, CaLB)"/>
    <property type="match status" value="1"/>
</dbReference>
<dbReference type="Proteomes" id="UP000008743">
    <property type="component" value="Unassembled WGS sequence"/>
</dbReference>
<gene>
    <name evidence="10" type="ORF">CAOG_004262</name>
</gene>
<evidence type="ECO:0000256" key="7">
    <source>
        <dbReference type="SAM" id="Phobius"/>
    </source>
</evidence>
<evidence type="ECO:0000259" key="8">
    <source>
        <dbReference type="PROSITE" id="PS50004"/>
    </source>
</evidence>
<dbReference type="STRING" id="595528.A0A0D2WPR9"/>
<reference evidence="11" key="1">
    <citation type="submission" date="2011-02" db="EMBL/GenBank/DDBJ databases">
        <title>The Genome Sequence of Capsaspora owczarzaki ATCC 30864.</title>
        <authorList>
            <person name="Russ C."/>
            <person name="Cuomo C."/>
            <person name="Burger G."/>
            <person name="Gray M.W."/>
            <person name="Holland P.W.H."/>
            <person name="King N."/>
            <person name="Lang F.B.F."/>
            <person name="Roger A.J."/>
            <person name="Ruiz-Trillo I."/>
            <person name="Young S.K."/>
            <person name="Zeng Q."/>
            <person name="Gargeya S."/>
            <person name="Alvarado L."/>
            <person name="Berlin A."/>
            <person name="Chapman S.B."/>
            <person name="Chen Z."/>
            <person name="Freedman E."/>
            <person name="Gellesch M."/>
            <person name="Goldberg J."/>
            <person name="Griggs A."/>
            <person name="Gujja S."/>
            <person name="Heilman E."/>
            <person name="Heiman D."/>
            <person name="Howarth C."/>
            <person name="Mehta T."/>
            <person name="Neiman D."/>
            <person name="Pearson M."/>
            <person name="Roberts A."/>
            <person name="Saif S."/>
            <person name="Shea T."/>
            <person name="Shenoy N."/>
            <person name="Sisk P."/>
            <person name="Stolte C."/>
            <person name="Sykes S."/>
            <person name="White J."/>
            <person name="Yandava C."/>
            <person name="Haas B."/>
            <person name="Nusbaum C."/>
            <person name="Birren B."/>
        </authorList>
    </citation>
    <scope>NUCLEOTIDE SEQUENCE</scope>
    <source>
        <strain evidence="11">ATCC 30864</strain>
    </source>
</reference>
<dbReference type="PANTHER" id="PTHR15629">
    <property type="entry name" value="SH3YL1 PROTEIN"/>
    <property type="match status" value="1"/>
</dbReference>
<feature type="compositionally biased region" description="Low complexity" evidence="6">
    <location>
        <begin position="1435"/>
        <end position="1457"/>
    </location>
</feature>
<feature type="region of interest" description="Disordered" evidence="6">
    <location>
        <begin position="802"/>
        <end position="836"/>
    </location>
</feature>
<feature type="region of interest" description="Disordered" evidence="6">
    <location>
        <begin position="523"/>
        <end position="587"/>
    </location>
</feature>
<dbReference type="PROSITE" id="PS50004">
    <property type="entry name" value="C2"/>
    <property type="match status" value="1"/>
</dbReference>
<name>A0A0D2WPR9_CAPO3</name>
<keyword evidence="11" id="KW-1185">Reference proteome</keyword>
<dbReference type="InterPro" id="IPR051702">
    <property type="entry name" value="SH3_domain_YSC84-like"/>
</dbReference>
<evidence type="ECO:0000256" key="2">
    <source>
        <dbReference type="ARBA" id="ARBA00022448"/>
    </source>
</evidence>
<feature type="compositionally biased region" description="Low complexity" evidence="6">
    <location>
        <begin position="523"/>
        <end position="535"/>
    </location>
</feature>